<dbReference type="InterPro" id="IPR013154">
    <property type="entry name" value="ADH-like_N"/>
</dbReference>
<dbReference type="InterPro" id="IPR020843">
    <property type="entry name" value="ER"/>
</dbReference>
<dbReference type="SMART" id="SM00829">
    <property type="entry name" value="PKS_ER"/>
    <property type="match status" value="1"/>
</dbReference>
<dbReference type="PANTHER" id="PTHR44154:SF1">
    <property type="entry name" value="QUINONE OXIDOREDUCTASE"/>
    <property type="match status" value="1"/>
</dbReference>
<dbReference type="Gene3D" id="3.40.50.720">
    <property type="entry name" value="NAD(P)-binding Rossmann-like Domain"/>
    <property type="match status" value="1"/>
</dbReference>
<dbReference type="Pfam" id="PF00107">
    <property type="entry name" value="ADH_zinc_N"/>
    <property type="match status" value="1"/>
</dbReference>
<organism evidence="3 4">
    <name type="scientific">Agrobacterium tumefaciens</name>
    <dbReference type="NCBI Taxonomy" id="358"/>
    <lineage>
        <taxon>Bacteria</taxon>
        <taxon>Pseudomonadati</taxon>
        <taxon>Pseudomonadota</taxon>
        <taxon>Alphaproteobacteria</taxon>
        <taxon>Hyphomicrobiales</taxon>
        <taxon>Rhizobiaceae</taxon>
        <taxon>Rhizobium/Agrobacterium group</taxon>
        <taxon>Agrobacterium</taxon>
        <taxon>Agrobacterium tumefaciens complex</taxon>
    </lineage>
</organism>
<dbReference type="InterPro" id="IPR036291">
    <property type="entry name" value="NAD(P)-bd_dom_sf"/>
</dbReference>
<dbReference type="Pfam" id="PF08240">
    <property type="entry name" value="ADH_N"/>
    <property type="match status" value="1"/>
</dbReference>
<evidence type="ECO:0000259" key="2">
    <source>
        <dbReference type="SMART" id="SM00829"/>
    </source>
</evidence>
<evidence type="ECO:0000313" key="4">
    <source>
        <dbReference type="Proteomes" id="UP000093451"/>
    </source>
</evidence>
<sequence>MRAAYYERQGSAQEVLTVGELPDPEPGTGEVRVRMMFSGINPSDIKTRTGFGAKAMPFPLIVPHQDGAGIIDAVGPGVPETRVGERVWIYMAQWGRAFGTAAEFVVVPSVQAVGLADNVSFEIGASLGVPAMTAHRCLFADGDLRGKRVLIQGGAGAVGNAAILLAKWAGAWVAATVSREEQSEIAQQAGADIILNRHVEDVAQAVRLATSGHGVDRIVDVDISANIDAAISCLARDGVVSAYSTESPQAKLAIPFFPALLGGFSFRFVYVYTMPEAAMRQAANEVSACAASGAYTPKIAKTYSLEAVTEAHELQESGKAVGKILVRLADRSR</sequence>
<name>A0AB36EHN4_AGRTU</name>
<dbReference type="AlphaFoldDB" id="A0AB36EHN4"/>
<accession>A0AB36EHN4</accession>
<protein>
    <submittedName>
        <fullName evidence="3">Alcohol dehydrogenase</fullName>
    </submittedName>
</protein>
<dbReference type="EMBL" id="LXKT01000029">
    <property type="protein sequence ID" value="OCJ32825.1"/>
    <property type="molecule type" value="Genomic_DNA"/>
</dbReference>
<dbReference type="PANTHER" id="PTHR44154">
    <property type="entry name" value="QUINONE OXIDOREDUCTASE"/>
    <property type="match status" value="1"/>
</dbReference>
<reference evidence="3 4" key="1">
    <citation type="journal article" date="2016" name="PeerJ">
        <title>Gall-ID: tools for genotyping gall-causing phytopathogenic bacteria.</title>
        <authorList>
            <person name="Davis E.W.II."/>
            <person name="Weisberg A.J."/>
            <person name="Tabima J.F."/>
            <person name="Grunwald N.J."/>
            <person name="Chang J.H."/>
        </authorList>
    </citation>
    <scope>NUCLEOTIDE SEQUENCE [LARGE SCALE GENOMIC DNA]</scope>
    <source>
        <strain evidence="3 4">N2/73</strain>
    </source>
</reference>
<dbReference type="Gene3D" id="3.90.180.10">
    <property type="entry name" value="Medium-chain alcohol dehydrogenases, catalytic domain"/>
    <property type="match status" value="1"/>
</dbReference>
<dbReference type="InterPro" id="IPR011032">
    <property type="entry name" value="GroES-like_sf"/>
</dbReference>
<dbReference type="InterPro" id="IPR051603">
    <property type="entry name" value="Zinc-ADH_QOR/CCCR"/>
</dbReference>
<feature type="domain" description="Enoyl reductase (ER)" evidence="2">
    <location>
        <begin position="11"/>
        <end position="326"/>
    </location>
</feature>
<dbReference type="SUPFAM" id="SSF50129">
    <property type="entry name" value="GroES-like"/>
    <property type="match status" value="1"/>
</dbReference>
<comment type="caution">
    <text evidence="3">The sequence shown here is derived from an EMBL/GenBank/DDBJ whole genome shotgun (WGS) entry which is preliminary data.</text>
</comment>
<dbReference type="CDD" id="cd08253">
    <property type="entry name" value="zeta_crystallin"/>
    <property type="match status" value="1"/>
</dbReference>
<gene>
    <name evidence="3" type="ORF">A6U91_21850</name>
</gene>
<keyword evidence="1" id="KW-0521">NADP</keyword>
<dbReference type="GO" id="GO:0016491">
    <property type="term" value="F:oxidoreductase activity"/>
    <property type="evidence" value="ECO:0007669"/>
    <property type="project" value="InterPro"/>
</dbReference>
<dbReference type="RefSeq" id="WP_065689138.1">
    <property type="nucleotide sequence ID" value="NZ_LXKT01000029.1"/>
</dbReference>
<evidence type="ECO:0000313" key="3">
    <source>
        <dbReference type="EMBL" id="OCJ32825.1"/>
    </source>
</evidence>
<dbReference type="Proteomes" id="UP000093451">
    <property type="component" value="Unassembled WGS sequence"/>
</dbReference>
<dbReference type="SUPFAM" id="SSF51735">
    <property type="entry name" value="NAD(P)-binding Rossmann-fold domains"/>
    <property type="match status" value="1"/>
</dbReference>
<dbReference type="InterPro" id="IPR013149">
    <property type="entry name" value="ADH-like_C"/>
</dbReference>
<proteinExistence type="predicted"/>
<evidence type="ECO:0000256" key="1">
    <source>
        <dbReference type="ARBA" id="ARBA00022857"/>
    </source>
</evidence>